<dbReference type="GO" id="GO:0017046">
    <property type="term" value="F:peptide hormone binding"/>
    <property type="evidence" value="ECO:0007669"/>
    <property type="project" value="TreeGrafter"/>
</dbReference>
<reference evidence="2" key="1">
    <citation type="submission" date="2021-06" db="EMBL/GenBank/DDBJ databases">
        <authorList>
            <person name="Hodson N. C."/>
            <person name="Mongue J. A."/>
            <person name="Jaron S. K."/>
        </authorList>
    </citation>
    <scope>NUCLEOTIDE SEQUENCE</scope>
</reference>
<sequence>MGNTRQPMICDRNKYINGATTTLPSNRSFPKMRSSNCVSRQISLHHNYSVKRSSREIFNSLKFSLQFFSFCVLIGVGSSNLPFPCRIGDDEVTQDNMTTIKDINIYMLLPNDDRYMASIRQTGPAMNLSWHQVLQRNLLPGYRINLHYRDTECSNVLAPMVAIKAHFAQKNLHAFFGPSCELALAPVARFVKFWNIPLLTAGGLTVDYTMDKKMNGSEYFLLTKTGIGFSGMSNFILKIFAKAGWKKVLLMYEKDGRDDVSGPHTCKFFMSTVVDDLKKFVIDYDTLDLENTANVSLHERMGDSMRSKYAMSADRSSASLFRSRD</sequence>
<accession>A0A8J2JUE5</accession>
<keyword evidence="3" id="KW-1185">Reference proteome</keyword>
<dbReference type="Pfam" id="PF01094">
    <property type="entry name" value="ANF_receptor"/>
    <property type="match status" value="1"/>
</dbReference>
<dbReference type="PANTHER" id="PTHR44755">
    <property type="entry name" value="NATRIURETIC PEPTIDE RECEPTOR 3-RELATED"/>
    <property type="match status" value="1"/>
</dbReference>
<organism evidence="2 3">
    <name type="scientific">Allacma fusca</name>
    <dbReference type="NCBI Taxonomy" id="39272"/>
    <lineage>
        <taxon>Eukaryota</taxon>
        <taxon>Metazoa</taxon>
        <taxon>Ecdysozoa</taxon>
        <taxon>Arthropoda</taxon>
        <taxon>Hexapoda</taxon>
        <taxon>Collembola</taxon>
        <taxon>Symphypleona</taxon>
        <taxon>Sminthuridae</taxon>
        <taxon>Allacma</taxon>
    </lineage>
</organism>
<dbReference type="InterPro" id="IPR001828">
    <property type="entry name" value="ANF_lig-bd_rcpt"/>
</dbReference>
<protein>
    <recommendedName>
        <fullName evidence="1">Receptor ligand binding region domain-containing protein</fullName>
    </recommendedName>
</protein>
<dbReference type="GO" id="GO:0038023">
    <property type="term" value="F:signaling receptor activity"/>
    <property type="evidence" value="ECO:0007669"/>
    <property type="project" value="TreeGrafter"/>
</dbReference>
<name>A0A8J2JUE5_9HEXA</name>
<comment type="caution">
    <text evidence="2">The sequence shown here is derived from an EMBL/GenBank/DDBJ whole genome shotgun (WGS) entry which is preliminary data.</text>
</comment>
<dbReference type="InterPro" id="IPR052612">
    <property type="entry name" value="ANP_Clearance_Receptor"/>
</dbReference>
<evidence type="ECO:0000313" key="3">
    <source>
        <dbReference type="Proteomes" id="UP000708208"/>
    </source>
</evidence>
<dbReference type="EMBL" id="CAJVCH010026307">
    <property type="protein sequence ID" value="CAG7700227.1"/>
    <property type="molecule type" value="Genomic_DNA"/>
</dbReference>
<evidence type="ECO:0000313" key="2">
    <source>
        <dbReference type="EMBL" id="CAG7700227.1"/>
    </source>
</evidence>
<dbReference type="PANTHER" id="PTHR44755:SF11">
    <property type="entry name" value="ATRIAL NATRIURETIC PEPTIDE RECEPTOR 3 ISOFORM X1"/>
    <property type="match status" value="1"/>
</dbReference>
<dbReference type="Proteomes" id="UP000708208">
    <property type="component" value="Unassembled WGS sequence"/>
</dbReference>
<feature type="domain" description="Receptor ligand binding region" evidence="1">
    <location>
        <begin position="123"/>
        <end position="258"/>
    </location>
</feature>
<evidence type="ECO:0000259" key="1">
    <source>
        <dbReference type="Pfam" id="PF01094"/>
    </source>
</evidence>
<dbReference type="GO" id="GO:0007165">
    <property type="term" value="P:signal transduction"/>
    <property type="evidence" value="ECO:0007669"/>
    <property type="project" value="TreeGrafter"/>
</dbReference>
<gene>
    <name evidence="2" type="ORF">AFUS01_LOCUS4227</name>
</gene>
<proteinExistence type="predicted"/>
<dbReference type="AlphaFoldDB" id="A0A8J2JUE5"/>
<dbReference type="OrthoDB" id="302535at2759"/>